<sequence>MFINAGGFPDHPGNGELHTQPKRHHHGNKHPQQCGQHYRPGWKGRLAARRHRLLPDPRRHGSLCPSALLLKARTPQGPPTPPPLLGINTPPHLIIPPTPASLLSSSPHRTGTTRPTWMDSKIFFFGPPLP</sequence>
<feature type="compositionally biased region" description="Basic residues" evidence="1">
    <location>
        <begin position="20"/>
        <end position="29"/>
    </location>
</feature>
<evidence type="ECO:0000313" key="2">
    <source>
        <dbReference type="Ensembl" id="ENSGACP00000012583.1"/>
    </source>
</evidence>
<accession>G3P4R0</accession>
<organism evidence="2">
    <name type="scientific">Gasterosteus aculeatus</name>
    <name type="common">Three-spined stickleback</name>
    <dbReference type="NCBI Taxonomy" id="69293"/>
    <lineage>
        <taxon>Eukaryota</taxon>
        <taxon>Metazoa</taxon>
        <taxon>Chordata</taxon>
        <taxon>Craniata</taxon>
        <taxon>Vertebrata</taxon>
        <taxon>Euteleostomi</taxon>
        <taxon>Actinopterygii</taxon>
        <taxon>Neopterygii</taxon>
        <taxon>Teleostei</taxon>
        <taxon>Neoteleostei</taxon>
        <taxon>Acanthomorphata</taxon>
        <taxon>Eupercaria</taxon>
        <taxon>Perciformes</taxon>
        <taxon>Cottioidei</taxon>
        <taxon>Gasterosteales</taxon>
        <taxon>Gasterosteidae</taxon>
        <taxon>Gasterosteus</taxon>
    </lineage>
</organism>
<feature type="region of interest" description="Disordered" evidence="1">
    <location>
        <begin position="1"/>
        <end position="39"/>
    </location>
</feature>
<reference evidence="2" key="2">
    <citation type="submission" date="2024-04" db="UniProtKB">
        <authorList>
            <consortium name="Ensembl"/>
        </authorList>
    </citation>
    <scope>IDENTIFICATION</scope>
</reference>
<protein>
    <submittedName>
        <fullName evidence="2">Uncharacterized protein</fullName>
    </submittedName>
</protein>
<evidence type="ECO:0000256" key="1">
    <source>
        <dbReference type="SAM" id="MobiDB-lite"/>
    </source>
</evidence>
<dbReference type="InParanoid" id="G3P4R0"/>
<dbReference type="Bgee" id="ENSGACG00000009546">
    <property type="expression patterns" value="Expressed in camera-type eye and 9 other cell types or tissues"/>
</dbReference>
<proteinExistence type="predicted"/>
<dbReference type="AlphaFoldDB" id="G3P4R0"/>
<dbReference type="Ensembl" id="ENSGACT00000012607.1">
    <property type="protein sequence ID" value="ENSGACP00000012583.1"/>
    <property type="gene ID" value="ENSGACG00000009546.1"/>
</dbReference>
<reference evidence="2" key="1">
    <citation type="submission" date="2006-01" db="EMBL/GenBank/DDBJ databases">
        <authorList>
            <person name="Lindblad-Toh K."/>
            <person name="Mauceli E."/>
            <person name="Grabherr M."/>
            <person name="Chang J.L."/>
            <person name="Lander E.S."/>
        </authorList>
    </citation>
    <scope>NUCLEOTIDE SEQUENCE [LARGE SCALE GENOMIC DNA]</scope>
</reference>
<name>G3P4R0_GASAC</name>